<keyword evidence="2" id="KW-1185">Reference proteome</keyword>
<evidence type="ECO:0000313" key="2">
    <source>
        <dbReference type="Proteomes" id="UP000000485"/>
    </source>
</evidence>
<dbReference type="AlphaFoldDB" id="F8A600"/>
<dbReference type="EMBL" id="CP002665">
    <property type="protein sequence ID" value="AEI11015.1"/>
    <property type="molecule type" value="Genomic_DNA"/>
</dbReference>
<protein>
    <recommendedName>
        <fullName evidence="3">Chemotaxis phosphatase CheX-like domain-containing protein</fullName>
    </recommendedName>
</protein>
<dbReference type="STRING" id="593907.Celgi_0493"/>
<dbReference type="KEGG" id="cga:Celgi_0493"/>
<dbReference type="eggNOG" id="COG0745">
    <property type="taxonomic scope" value="Bacteria"/>
</dbReference>
<evidence type="ECO:0008006" key="3">
    <source>
        <dbReference type="Google" id="ProtNLM"/>
    </source>
</evidence>
<reference evidence="2" key="1">
    <citation type="submission" date="2011-04" db="EMBL/GenBank/DDBJ databases">
        <title>Complete sequence of Cellvibrio gilvus ATCC 13127.</title>
        <authorList>
            <person name="Lucas S."/>
            <person name="Han J."/>
            <person name="Lapidus A."/>
            <person name="Cheng J.-F."/>
            <person name="Goodwin L."/>
            <person name="Pitluck S."/>
            <person name="Peters L."/>
            <person name="Munk A."/>
            <person name="Detter J.C."/>
            <person name="Han C."/>
            <person name="Tapia R."/>
            <person name="Land M."/>
            <person name="Hauser L."/>
            <person name="Kyrpides N."/>
            <person name="Ivanova N."/>
            <person name="Ovchinnikova G."/>
            <person name="Pagani I."/>
            <person name="Mead D."/>
            <person name="Brumm P."/>
            <person name="Woyke T."/>
        </authorList>
    </citation>
    <scope>NUCLEOTIDE SEQUENCE [LARGE SCALE GENOMIC DNA]</scope>
    <source>
        <strain evidence="2">ATCC 13127 / NRRL B-14078</strain>
    </source>
</reference>
<organism evidence="1 2">
    <name type="scientific">Cellulomonas gilvus (strain ATCC 13127 / NRRL B-14078)</name>
    <name type="common">Cellvibrio gilvus</name>
    <dbReference type="NCBI Taxonomy" id="593907"/>
    <lineage>
        <taxon>Bacteria</taxon>
        <taxon>Bacillati</taxon>
        <taxon>Actinomycetota</taxon>
        <taxon>Actinomycetes</taxon>
        <taxon>Micrococcales</taxon>
        <taxon>Cellulomonadaceae</taxon>
        <taxon>Cellulomonas</taxon>
    </lineage>
</organism>
<dbReference type="OrthoDB" id="5244255at2"/>
<dbReference type="HOGENOM" id="CLU_138345_0_0_11"/>
<accession>F8A600</accession>
<name>F8A600_CELGA</name>
<proteinExistence type="predicted"/>
<dbReference type="Proteomes" id="UP000000485">
    <property type="component" value="Chromosome"/>
</dbReference>
<gene>
    <name evidence="1" type="ordered locus">Celgi_0493</name>
</gene>
<evidence type="ECO:0000313" key="1">
    <source>
        <dbReference type="EMBL" id="AEI11015.1"/>
    </source>
</evidence>
<sequence>MSAETPLPNAKEVRELVEGLIGREVGVETGGVMVDPAQGALVGIYVDRNLRLAALVLMDVPLAAYVGAALGLVPLRTAAEAAELGALPTSLSENAGEVLNVTASLFNHEGAPHLRLDRVYQPGEALPGDVAPWVLSYVRRTDLTMEVSGYGTGAFSLLVL</sequence>
<dbReference type="RefSeq" id="WP_013882540.1">
    <property type="nucleotide sequence ID" value="NC_015671.1"/>
</dbReference>